<proteinExistence type="predicted"/>
<feature type="chain" id="PRO_5032417894" evidence="1">
    <location>
        <begin position="20"/>
        <end position="248"/>
    </location>
</feature>
<evidence type="ECO:0000313" key="3">
    <source>
        <dbReference type="Proteomes" id="UP000594001"/>
    </source>
</evidence>
<dbReference type="EMBL" id="CP054719">
    <property type="protein sequence ID" value="QOL19637.1"/>
    <property type="molecule type" value="Genomic_DNA"/>
</dbReference>
<evidence type="ECO:0000313" key="2">
    <source>
        <dbReference type="EMBL" id="QOL19637.1"/>
    </source>
</evidence>
<dbReference type="Proteomes" id="UP000594001">
    <property type="component" value="Chromosome"/>
</dbReference>
<name>A0A7L9RSQ1_9PROT</name>
<dbReference type="KEGG" id="pbal:CPBP_00401"/>
<keyword evidence="3" id="KW-1185">Reference proteome</keyword>
<accession>A0A7L9RSQ1</accession>
<dbReference type="AlphaFoldDB" id="A0A7L9RSQ1"/>
<feature type="signal peptide" evidence="1">
    <location>
        <begin position="1"/>
        <end position="19"/>
    </location>
</feature>
<gene>
    <name evidence="2" type="ORF">CPBP_00401</name>
</gene>
<reference evidence="2 3" key="1">
    <citation type="submission" date="2020-06" db="EMBL/GenBank/DDBJ databases">
        <title>The endosymbiont of the kinetoplastid Bodo saltans is a Paracaedibacter-like alpha-proteobacterium possessing a putative toxin-antitoxin system.</title>
        <authorList>
            <person name="Midha S."/>
            <person name="Rigden D.J."/>
            <person name="Siozios S."/>
            <person name="Hurst G.D.D."/>
            <person name="Jackson A.P."/>
        </authorList>
    </citation>
    <scope>NUCLEOTIDE SEQUENCE [LARGE SCALE GENOMIC DNA]</scope>
    <source>
        <strain evidence="2">Lake Konstanz</strain>
    </source>
</reference>
<organism evidence="2 3">
    <name type="scientific">Candidatus Bodocaedibacter vickermanii</name>
    <dbReference type="NCBI Taxonomy" id="2741701"/>
    <lineage>
        <taxon>Bacteria</taxon>
        <taxon>Pseudomonadati</taxon>
        <taxon>Pseudomonadota</taxon>
        <taxon>Alphaproteobacteria</taxon>
        <taxon>Holosporales</taxon>
        <taxon>Candidatus Paracaedibacteraceae</taxon>
        <taxon>Candidatus Bodocaedibacter</taxon>
    </lineage>
</organism>
<sequence>MKKIMKQFLTLGLSTVVLATGLHSLDAAFVDATPTTEITVSGTYTNVYLHGTVSVKMGEGLFPLTINAILEPDGAKTKLTIACGEGEPRYIAGTPGTDRPKSFPAFLESGQNALLQLEDAALPVDKKKTLHIITAHQGMPVVFKLMLGNLTKPVAAAGAPSLTLTGNGHERFAISQIIPKGGALIAKSLTGQESPLPFLDFFHVTKGDLIELLRQIASRLPATLAAFSIDSKTTPTGTETTFSVNVKI</sequence>
<dbReference type="RefSeq" id="WP_350332387.1">
    <property type="nucleotide sequence ID" value="NZ_CP054719.1"/>
</dbReference>
<evidence type="ECO:0000256" key="1">
    <source>
        <dbReference type="SAM" id="SignalP"/>
    </source>
</evidence>
<protein>
    <submittedName>
        <fullName evidence="2">Uncharacterized protein</fullName>
    </submittedName>
</protein>
<keyword evidence="1" id="KW-0732">Signal</keyword>